<evidence type="ECO:0000313" key="5">
    <source>
        <dbReference type="Proteomes" id="UP000183376"/>
    </source>
</evidence>
<keyword evidence="5" id="KW-1185">Reference proteome</keyword>
<dbReference type="GO" id="GO:0031179">
    <property type="term" value="P:peptide modification"/>
    <property type="evidence" value="ECO:0007669"/>
    <property type="project" value="InterPro"/>
</dbReference>
<dbReference type="STRING" id="211114.SAMN04489726_1030"/>
<dbReference type="InterPro" id="IPR007822">
    <property type="entry name" value="LANC-like"/>
</dbReference>
<dbReference type="eggNOG" id="COG4403">
    <property type="taxonomic scope" value="Bacteria"/>
</dbReference>
<dbReference type="InterPro" id="IPR017146">
    <property type="entry name" value="Lanti_2_LanM"/>
</dbReference>
<reference evidence="4 5" key="1">
    <citation type="submission" date="2016-10" db="EMBL/GenBank/DDBJ databases">
        <authorList>
            <person name="de Groot N.N."/>
        </authorList>
    </citation>
    <scope>NUCLEOTIDE SEQUENCE [LARGE SCALE GENOMIC DNA]</scope>
    <source>
        <strain evidence="4 5">DSM 44149</strain>
    </source>
</reference>
<proteinExistence type="predicted"/>
<evidence type="ECO:0000256" key="1">
    <source>
        <dbReference type="PIRSR" id="PIRSR607822-1"/>
    </source>
</evidence>
<sequence>MSSERRWWSGLPLSDRIAGLDQVELSDDERARGEIRLRLLKENKLLGDTDISLDRWHEMGLADADLVTLLGESAESLRARVAQPPWVAVIESAWQRFAASDPGWDLPGAVDIGGLRPFEQDRITNRVFLGWVRPLLLWAEHELTSRVTALVGGADALPPGHGLLAPPVVDVLRTIKRVLVLELNIARIEGRLEGGTPQERFVSFGEQLAGAPGLDLLADYPVLARELVALLGRWVEARAEFTRHLVADLPLLRERFGLDRAALSDLVDVSFGAGDTHNGGRTVAIAVFRGGEKVVYKPRGLAVDEHFGGFLAWLNERGLRYPLKAVAVLDREDHGWAEFVEPRPCADTDELDRFYWRQGAFLAVMLVLRATDFHVENVIAAGEHPAFVDLESMFVVPERSAGTSGYGSASARALSESVLAVGLLPHRVIEFDDSGAHDIDLSGLVGSASASQLTPSPIVWFADSATDEMRVTRQRVPVSATKNRPTIGGSPTDPRDHRTSLLAGFEATYHLLLDARDDLLSDDGPLTAFDGDEVRHILRPTAYYVDLLDESWHPDVLRDGLDRDYLLEAVMSGLPGLHARNALLTGELGQLSESDVPLFVTTTSSVDLHDRAGLVASGVREISGMAAVRSRILGMSQDDLDRQRWCINASLSGLQVGEHGHAHRPVDHAVPLTGIHRELAWEAAIAVGDSLLATALRSERRAAPEWLSLNLVGERYWIVGPSGAGLYSGASGIALFLAELAGVTGESRFRRAAEDVVAEAVVPGLTDLGDRQALIGGFDGLGAAVYLCARLGELWRQDSLLDLAAGIVPHVRDRMAADRFLDVAGGTAGAALAVLALHRIRPSQSTLDTVRHAGEVLRNRALSQATGVGWPSEMGTHHPLVGFSHGASGYAYTLASIAELTGEKSLWELVQAAVRFEWHHVDQETGHWPDRRSLNADGRTMNAWCHGAAGAGLARAALLGMPDAPGRHKLEQQLRVAAERVRRDLVRDGRYTGVGNDSICHGDLGLVETLRAAGQALGEPELTELGARCAAAIAHRVLNGETRCGTSFDVTTPGLMVGTAGIGYGLLRAAHGDGVPNVLLLGGQRPAHDRA</sequence>
<dbReference type="Gene3D" id="1.50.10.20">
    <property type="match status" value="1"/>
</dbReference>
<dbReference type="PIRSF" id="PIRSF037228">
    <property type="entry name" value="Lant_mod_RumM"/>
    <property type="match status" value="1"/>
</dbReference>
<dbReference type="SUPFAM" id="SSF158745">
    <property type="entry name" value="LanC-like"/>
    <property type="match status" value="1"/>
</dbReference>
<feature type="region of interest" description="Disordered" evidence="2">
    <location>
        <begin position="475"/>
        <end position="497"/>
    </location>
</feature>
<dbReference type="GO" id="GO:0046872">
    <property type="term" value="F:metal ion binding"/>
    <property type="evidence" value="ECO:0007669"/>
    <property type="project" value="UniProtKB-KW"/>
</dbReference>
<dbReference type="PRINTS" id="PR01955">
    <property type="entry name" value="LANCFRANKIA"/>
</dbReference>
<evidence type="ECO:0000256" key="2">
    <source>
        <dbReference type="SAM" id="MobiDB-lite"/>
    </source>
</evidence>
<dbReference type="NCBIfam" id="TIGR03897">
    <property type="entry name" value="lanti_2_LanM"/>
    <property type="match status" value="1"/>
</dbReference>
<dbReference type="RefSeq" id="WP_030432210.1">
    <property type="nucleotide sequence ID" value="NZ_JOEF01000024.1"/>
</dbReference>
<accession>A0A1G9SAW0</accession>
<dbReference type="CDD" id="cd04792">
    <property type="entry name" value="LanM-like"/>
    <property type="match status" value="1"/>
</dbReference>
<dbReference type="PRINTS" id="PR01950">
    <property type="entry name" value="LANCSUPER"/>
</dbReference>
<evidence type="ECO:0000259" key="3">
    <source>
        <dbReference type="Pfam" id="PF13575"/>
    </source>
</evidence>
<dbReference type="OrthoDB" id="9148343at2"/>
<name>A0A1G9SAW0_ALLAB</name>
<dbReference type="Pfam" id="PF05147">
    <property type="entry name" value="LANC_like"/>
    <property type="match status" value="1"/>
</dbReference>
<gene>
    <name evidence="4" type="ORF">SAMN04489726_1030</name>
</gene>
<keyword evidence="1" id="KW-0862">Zinc</keyword>
<dbReference type="AlphaFoldDB" id="A0A1G9SAW0"/>
<feature type="binding site" evidence="1">
    <location>
        <position position="945"/>
    </location>
    <ligand>
        <name>Zn(2+)</name>
        <dbReference type="ChEBI" id="CHEBI:29105"/>
    </ligand>
</feature>
<evidence type="ECO:0000313" key="4">
    <source>
        <dbReference type="EMBL" id="SDM32643.1"/>
    </source>
</evidence>
<protein>
    <submittedName>
        <fullName evidence="4">Type 2 lantibiotic biosynthesis protein LanM</fullName>
    </submittedName>
</protein>
<dbReference type="SMART" id="SM01260">
    <property type="entry name" value="LANC_like"/>
    <property type="match status" value="1"/>
</dbReference>
<feature type="domain" description="Lantibiotic biosynthesis protein dehydration" evidence="3">
    <location>
        <begin position="220"/>
        <end position="601"/>
    </location>
</feature>
<organism evidence="4 5">
    <name type="scientific">Allokutzneria albata</name>
    <name type="common">Kibdelosporangium albatum</name>
    <dbReference type="NCBI Taxonomy" id="211114"/>
    <lineage>
        <taxon>Bacteria</taxon>
        <taxon>Bacillati</taxon>
        <taxon>Actinomycetota</taxon>
        <taxon>Actinomycetes</taxon>
        <taxon>Pseudonocardiales</taxon>
        <taxon>Pseudonocardiaceae</taxon>
        <taxon>Allokutzneria</taxon>
    </lineage>
</organism>
<dbReference type="Proteomes" id="UP000183376">
    <property type="component" value="Chromosome I"/>
</dbReference>
<dbReference type="Pfam" id="PF13575">
    <property type="entry name" value="DUF4135"/>
    <property type="match status" value="1"/>
</dbReference>
<dbReference type="InterPro" id="IPR025410">
    <property type="entry name" value="Lant_dehyd"/>
</dbReference>
<dbReference type="EMBL" id="LT629701">
    <property type="protein sequence ID" value="SDM32643.1"/>
    <property type="molecule type" value="Genomic_DNA"/>
</dbReference>
<keyword evidence="1" id="KW-0479">Metal-binding</keyword>